<dbReference type="Proteomes" id="UP000321129">
    <property type="component" value="Unassembled WGS sequence"/>
</dbReference>
<sequence length="120" mass="13098">MSSFPNPNSDYLSAAAAAARPGREQRDDTRRLVSASISFRQPGRKGSMVSLRDVSATGCRFTSYVQPAIGQRIWISLPGLESLAATVRWVTGNDCGCEFDRALYPAVLESVMMRIGQRPS</sequence>
<proteinExistence type="predicted"/>
<dbReference type="EMBL" id="VOPY01000001">
    <property type="protein sequence ID" value="TXC73819.1"/>
    <property type="molecule type" value="Genomic_DNA"/>
</dbReference>
<feature type="domain" description="PilZ" evidence="1">
    <location>
        <begin position="25"/>
        <end position="100"/>
    </location>
</feature>
<dbReference type="SUPFAM" id="SSF141371">
    <property type="entry name" value="PilZ domain-like"/>
    <property type="match status" value="1"/>
</dbReference>
<dbReference type="OrthoDB" id="9795572at2"/>
<reference evidence="2 3" key="1">
    <citation type="submission" date="2019-08" db="EMBL/GenBank/DDBJ databases">
        <title>Sphingorhabdus soil sp. nov., isolated from arctic soil.</title>
        <authorList>
            <person name="Liu Y."/>
        </authorList>
    </citation>
    <scope>NUCLEOTIDE SEQUENCE [LARGE SCALE GENOMIC DNA]</scope>
    <source>
        <strain evidence="2 3">D-2Q-5-6</strain>
    </source>
</reference>
<dbReference type="Pfam" id="PF07238">
    <property type="entry name" value="PilZ"/>
    <property type="match status" value="1"/>
</dbReference>
<keyword evidence="3" id="KW-1185">Reference proteome</keyword>
<name>A0A5C6ULS8_9SPHN</name>
<dbReference type="RefSeq" id="WP_147121656.1">
    <property type="nucleotide sequence ID" value="NZ_VOPY01000001.1"/>
</dbReference>
<protein>
    <submittedName>
        <fullName evidence="2">PilZ domain-containing protein</fullName>
    </submittedName>
</protein>
<evidence type="ECO:0000259" key="1">
    <source>
        <dbReference type="Pfam" id="PF07238"/>
    </source>
</evidence>
<accession>A0A5C6ULS8</accession>
<gene>
    <name evidence="2" type="ORF">FSZ31_03565</name>
</gene>
<evidence type="ECO:0000313" key="3">
    <source>
        <dbReference type="Proteomes" id="UP000321129"/>
    </source>
</evidence>
<organism evidence="2 3">
    <name type="scientific">Flavisphingopyxis soli</name>
    <dbReference type="NCBI Taxonomy" id="2601267"/>
    <lineage>
        <taxon>Bacteria</taxon>
        <taxon>Pseudomonadati</taxon>
        <taxon>Pseudomonadota</taxon>
        <taxon>Alphaproteobacteria</taxon>
        <taxon>Sphingomonadales</taxon>
        <taxon>Sphingopyxidaceae</taxon>
        <taxon>Flavisphingopyxis</taxon>
    </lineage>
</organism>
<dbReference type="AlphaFoldDB" id="A0A5C6ULS8"/>
<dbReference type="InterPro" id="IPR009875">
    <property type="entry name" value="PilZ_domain"/>
</dbReference>
<dbReference type="GO" id="GO:0035438">
    <property type="term" value="F:cyclic-di-GMP binding"/>
    <property type="evidence" value="ECO:0007669"/>
    <property type="project" value="InterPro"/>
</dbReference>
<comment type="caution">
    <text evidence="2">The sequence shown here is derived from an EMBL/GenBank/DDBJ whole genome shotgun (WGS) entry which is preliminary data.</text>
</comment>
<evidence type="ECO:0000313" key="2">
    <source>
        <dbReference type="EMBL" id="TXC73819.1"/>
    </source>
</evidence>